<proteinExistence type="inferred from homology"/>
<comment type="similarity">
    <text evidence="1">Belongs to the aspartate/glutamate racemases family.</text>
</comment>
<dbReference type="PROSITE" id="PS00923">
    <property type="entry name" value="ASP_GLU_RACEMASE_1"/>
    <property type="match status" value="1"/>
</dbReference>
<dbReference type="Proteomes" id="UP000886874">
    <property type="component" value="Unassembled WGS sequence"/>
</dbReference>
<reference evidence="3" key="1">
    <citation type="submission" date="2020-10" db="EMBL/GenBank/DDBJ databases">
        <authorList>
            <person name="Gilroy R."/>
        </authorList>
    </citation>
    <scope>NUCLEOTIDE SEQUENCE</scope>
    <source>
        <strain evidence="3">ChiSjej2B20-13462</strain>
    </source>
</reference>
<protein>
    <submittedName>
        <fullName evidence="3">Amino acid racemase</fullName>
        <ecNumber evidence="3">5.1.1.-</ecNumber>
    </submittedName>
</protein>
<dbReference type="Pfam" id="PF01177">
    <property type="entry name" value="Asp_Glu_race"/>
    <property type="match status" value="1"/>
</dbReference>
<dbReference type="PANTHER" id="PTHR21198">
    <property type="entry name" value="GLUTAMATE RACEMASE"/>
    <property type="match status" value="1"/>
</dbReference>
<evidence type="ECO:0000313" key="3">
    <source>
        <dbReference type="EMBL" id="HIQ68868.1"/>
    </source>
</evidence>
<dbReference type="SUPFAM" id="SSF53681">
    <property type="entry name" value="Aspartate/glutamate racemase"/>
    <property type="match status" value="2"/>
</dbReference>
<gene>
    <name evidence="3" type="ORF">IAA67_00835</name>
</gene>
<dbReference type="PANTHER" id="PTHR21198:SF7">
    <property type="entry name" value="ASPARTATE-GLUTAMATE RACEMASE FAMILY"/>
    <property type="match status" value="1"/>
</dbReference>
<dbReference type="InterPro" id="IPR015942">
    <property type="entry name" value="Asp/Glu/hydantoin_racemase"/>
</dbReference>
<organism evidence="3 4">
    <name type="scientific">Candidatus Avoscillospira stercorigallinarum</name>
    <dbReference type="NCBI Taxonomy" id="2840708"/>
    <lineage>
        <taxon>Bacteria</taxon>
        <taxon>Bacillati</taxon>
        <taxon>Bacillota</taxon>
        <taxon>Clostridia</taxon>
        <taxon>Eubacteriales</taxon>
        <taxon>Oscillospiraceae</taxon>
        <taxon>Oscillospiraceae incertae sedis</taxon>
        <taxon>Candidatus Avoscillospira</taxon>
    </lineage>
</organism>
<sequence>MKKSLGILGGMGPLATVDLFRQIVTLTEAACDNDHIRIYIDNNSRIPDRTAAILSGGPDPVPEMLDALRHLEACGADLVIMPCNTAHYFLPRLQAQTVLPILSMPDITAAACARRYHGKTAAILATRGTLATGIYDRALQQAAVPFLLPTPAEQDALMRVIYQGVKAGEPPATYRRDLETVTAALAARGADYFILGCTELPLAVQLLGLRVPAVNPTEELAKAAIEACGYRVKKLA</sequence>
<dbReference type="NCBIfam" id="TIGR00035">
    <property type="entry name" value="asp_race"/>
    <property type="match status" value="1"/>
</dbReference>
<dbReference type="InterPro" id="IPR018187">
    <property type="entry name" value="Asp/Glu_racemase_AS_1"/>
</dbReference>
<name>A0A9D1CN94_9FIRM</name>
<dbReference type="InterPro" id="IPR001920">
    <property type="entry name" value="Asp/Glu_race"/>
</dbReference>
<reference evidence="3" key="2">
    <citation type="journal article" date="2021" name="PeerJ">
        <title>Extensive microbial diversity within the chicken gut microbiome revealed by metagenomics and culture.</title>
        <authorList>
            <person name="Gilroy R."/>
            <person name="Ravi A."/>
            <person name="Getino M."/>
            <person name="Pursley I."/>
            <person name="Horton D.L."/>
            <person name="Alikhan N.F."/>
            <person name="Baker D."/>
            <person name="Gharbi K."/>
            <person name="Hall N."/>
            <person name="Watson M."/>
            <person name="Adriaenssens E.M."/>
            <person name="Foster-Nyarko E."/>
            <person name="Jarju S."/>
            <person name="Secka A."/>
            <person name="Antonio M."/>
            <person name="Oren A."/>
            <person name="Chaudhuri R.R."/>
            <person name="La Ragione R."/>
            <person name="Hildebrand F."/>
            <person name="Pallen M.J."/>
        </authorList>
    </citation>
    <scope>NUCLEOTIDE SEQUENCE</scope>
    <source>
        <strain evidence="3">ChiSjej2B20-13462</strain>
    </source>
</reference>
<evidence type="ECO:0000256" key="2">
    <source>
        <dbReference type="ARBA" id="ARBA00023235"/>
    </source>
</evidence>
<evidence type="ECO:0000313" key="4">
    <source>
        <dbReference type="Proteomes" id="UP000886874"/>
    </source>
</evidence>
<dbReference type="GO" id="GO:0047661">
    <property type="term" value="F:amino-acid racemase activity"/>
    <property type="evidence" value="ECO:0007669"/>
    <property type="project" value="InterPro"/>
</dbReference>
<comment type="caution">
    <text evidence="3">The sequence shown here is derived from an EMBL/GenBank/DDBJ whole genome shotgun (WGS) entry which is preliminary data.</text>
</comment>
<keyword evidence="2 3" id="KW-0413">Isomerase</keyword>
<dbReference type="EC" id="5.1.1.-" evidence="3"/>
<dbReference type="EMBL" id="DVFN01000014">
    <property type="protein sequence ID" value="HIQ68868.1"/>
    <property type="molecule type" value="Genomic_DNA"/>
</dbReference>
<dbReference type="InterPro" id="IPR004380">
    <property type="entry name" value="Asp_race"/>
</dbReference>
<dbReference type="AlphaFoldDB" id="A0A9D1CN94"/>
<dbReference type="Gene3D" id="3.40.50.1860">
    <property type="match status" value="2"/>
</dbReference>
<evidence type="ECO:0000256" key="1">
    <source>
        <dbReference type="ARBA" id="ARBA00007847"/>
    </source>
</evidence>
<accession>A0A9D1CN94</accession>